<dbReference type="Proteomes" id="UP000287651">
    <property type="component" value="Unassembled WGS sequence"/>
</dbReference>
<dbReference type="AlphaFoldDB" id="A0A427AI22"/>
<protein>
    <submittedName>
        <fullName evidence="1">Uncharacterized protein</fullName>
    </submittedName>
</protein>
<reference evidence="1 2" key="1">
    <citation type="journal article" date="2014" name="Agronomy (Basel)">
        <title>A Draft Genome Sequence for Ensete ventricosum, the Drought-Tolerant Tree Against Hunger.</title>
        <authorList>
            <person name="Harrison J."/>
            <person name="Moore K.A."/>
            <person name="Paszkiewicz K."/>
            <person name="Jones T."/>
            <person name="Grant M."/>
            <person name="Ambacheew D."/>
            <person name="Muzemil S."/>
            <person name="Studholme D.J."/>
        </authorList>
    </citation>
    <scope>NUCLEOTIDE SEQUENCE [LARGE SCALE GENOMIC DNA]</scope>
</reference>
<dbReference type="EMBL" id="AMZH03002354">
    <property type="protein sequence ID" value="RRT75874.1"/>
    <property type="molecule type" value="Genomic_DNA"/>
</dbReference>
<comment type="caution">
    <text evidence="1">The sequence shown here is derived from an EMBL/GenBank/DDBJ whole genome shotgun (WGS) entry which is preliminary data.</text>
</comment>
<accession>A0A427AI22</accession>
<evidence type="ECO:0000313" key="2">
    <source>
        <dbReference type="Proteomes" id="UP000287651"/>
    </source>
</evidence>
<name>A0A427AI22_ENSVE</name>
<organism evidence="1 2">
    <name type="scientific">Ensete ventricosum</name>
    <name type="common">Abyssinian banana</name>
    <name type="synonym">Musa ensete</name>
    <dbReference type="NCBI Taxonomy" id="4639"/>
    <lineage>
        <taxon>Eukaryota</taxon>
        <taxon>Viridiplantae</taxon>
        <taxon>Streptophyta</taxon>
        <taxon>Embryophyta</taxon>
        <taxon>Tracheophyta</taxon>
        <taxon>Spermatophyta</taxon>
        <taxon>Magnoliopsida</taxon>
        <taxon>Liliopsida</taxon>
        <taxon>Zingiberales</taxon>
        <taxon>Musaceae</taxon>
        <taxon>Ensete</taxon>
    </lineage>
</organism>
<evidence type="ECO:0000313" key="1">
    <source>
        <dbReference type="EMBL" id="RRT75874.1"/>
    </source>
</evidence>
<sequence>MQPRLSEVTLACVFSRCQRFLSLPSSLTLFVATSTAEATSRVFLYHRPTAASTTILSFRYCPMPLLLSAASTTAAVAVRSVATTVLD</sequence>
<gene>
    <name evidence="1" type="ORF">B296_00002814</name>
</gene>
<proteinExistence type="predicted"/>